<dbReference type="AlphaFoldDB" id="A0A448X428"/>
<gene>
    <name evidence="1" type="ORF">PXEA_LOCUS20954</name>
</gene>
<name>A0A448X428_9PLAT</name>
<protein>
    <submittedName>
        <fullName evidence="1">Uncharacterized protein</fullName>
    </submittedName>
</protein>
<dbReference type="EMBL" id="CAAALY010087743">
    <property type="protein sequence ID" value="VEL27514.1"/>
    <property type="molecule type" value="Genomic_DNA"/>
</dbReference>
<reference evidence="1" key="1">
    <citation type="submission" date="2018-11" db="EMBL/GenBank/DDBJ databases">
        <authorList>
            <consortium name="Pathogen Informatics"/>
        </authorList>
    </citation>
    <scope>NUCLEOTIDE SEQUENCE</scope>
</reference>
<keyword evidence="2" id="KW-1185">Reference proteome</keyword>
<organism evidence="1 2">
    <name type="scientific">Protopolystoma xenopodis</name>
    <dbReference type="NCBI Taxonomy" id="117903"/>
    <lineage>
        <taxon>Eukaryota</taxon>
        <taxon>Metazoa</taxon>
        <taxon>Spiralia</taxon>
        <taxon>Lophotrochozoa</taxon>
        <taxon>Platyhelminthes</taxon>
        <taxon>Monogenea</taxon>
        <taxon>Polyopisthocotylea</taxon>
        <taxon>Polystomatidea</taxon>
        <taxon>Polystomatidae</taxon>
        <taxon>Protopolystoma</taxon>
    </lineage>
</organism>
<evidence type="ECO:0000313" key="2">
    <source>
        <dbReference type="Proteomes" id="UP000784294"/>
    </source>
</evidence>
<accession>A0A448X428</accession>
<sequence length="81" mass="9257">MLTPFREVPYSSPPGFSARPPPLCRALFRALPFSLFLITRAIHVNLHGRIRSAGSRQLSRHELPLRRHVCNPLALAPDEFW</sequence>
<proteinExistence type="predicted"/>
<dbReference type="Proteomes" id="UP000784294">
    <property type="component" value="Unassembled WGS sequence"/>
</dbReference>
<evidence type="ECO:0000313" key="1">
    <source>
        <dbReference type="EMBL" id="VEL27514.1"/>
    </source>
</evidence>
<comment type="caution">
    <text evidence="1">The sequence shown here is derived from an EMBL/GenBank/DDBJ whole genome shotgun (WGS) entry which is preliminary data.</text>
</comment>